<keyword evidence="2" id="KW-0472">Membrane</keyword>
<keyword evidence="2" id="KW-0812">Transmembrane</keyword>
<feature type="region of interest" description="Disordered" evidence="1">
    <location>
        <begin position="163"/>
        <end position="188"/>
    </location>
</feature>
<dbReference type="EMBL" id="LKLN01000027">
    <property type="protein sequence ID" value="KSU06558.1"/>
    <property type="molecule type" value="Genomic_DNA"/>
</dbReference>
<dbReference type="Proteomes" id="UP000053058">
    <property type="component" value="Unassembled WGS sequence"/>
</dbReference>
<evidence type="ECO:0000313" key="5">
    <source>
        <dbReference type="Proteomes" id="UP000053058"/>
    </source>
</evidence>
<evidence type="ECO:0000256" key="1">
    <source>
        <dbReference type="SAM" id="MobiDB-lite"/>
    </source>
</evidence>
<evidence type="ECO:0000259" key="3">
    <source>
        <dbReference type="Pfam" id="PF13240"/>
    </source>
</evidence>
<keyword evidence="2" id="KW-1133">Transmembrane helix</keyword>
<dbReference type="AlphaFoldDB" id="A0A0V8CZ02"/>
<feature type="transmembrane region" description="Helical" evidence="2">
    <location>
        <begin position="55"/>
        <end position="76"/>
    </location>
</feature>
<evidence type="ECO:0000256" key="2">
    <source>
        <dbReference type="SAM" id="Phobius"/>
    </source>
</evidence>
<dbReference type="RefSeq" id="WP_221885531.1">
    <property type="nucleotide sequence ID" value="NZ_LKLN01000027.1"/>
</dbReference>
<evidence type="ECO:0000313" key="4">
    <source>
        <dbReference type="EMBL" id="KSU06558.1"/>
    </source>
</evidence>
<gene>
    <name evidence="4" type="ORF">KF282_0955</name>
</gene>
<feature type="domain" description="Zinc-ribbon" evidence="3">
    <location>
        <begin position="6"/>
        <end position="28"/>
    </location>
</feature>
<organism evidence="4 5">
    <name type="scientific">Lactococcus lactis subsp. lactis</name>
    <name type="common">Streptococcus lactis</name>
    <dbReference type="NCBI Taxonomy" id="1360"/>
    <lineage>
        <taxon>Bacteria</taxon>
        <taxon>Bacillati</taxon>
        <taxon>Bacillota</taxon>
        <taxon>Bacilli</taxon>
        <taxon>Lactobacillales</taxon>
        <taxon>Streptococcaceae</taxon>
        <taxon>Lactococcus</taxon>
    </lineage>
</organism>
<feature type="compositionally biased region" description="Polar residues" evidence="1">
    <location>
        <begin position="179"/>
        <end position="188"/>
    </location>
</feature>
<reference evidence="5" key="1">
    <citation type="submission" date="2015-10" db="EMBL/GenBank/DDBJ databases">
        <title>Draft Genome Sequences of 11 Lactococcus lactis subspecies cremoris strains.</title>
        <authorList>
            <person name="Wels M."/>
            <person name="Backus L."/>
            <person name="Boekhorst J."/>
            <person name="Dijkstra A."/>
            <person name="Beerthuizen M."/>
            <person name="Kelly W."/>
            <person name="Siezen R."/>
            <person name="Bachmann H."/>
            <person name="Van Hijum S."/>
        </authorList>
    </citation>
    <scope>NUCLEOTIDE SEQUENCE [LARGE SCALE GENOMIC DNA]</scope>
    <source>
        <strain evidence="5">KF282</strain>
    </source>
</reference>
<comment type="caution">
    <text evidence="4">The sequence shown here is derived from an EMBL/GenBank/DDBJ whole genome shotgun (WGS) entry which is preliminary data.</text>
</comment>
<protein>
    <recommendedName>
        <fullName evidence="3">Zinc-ribbon domain-containing protein</fullName>
    </recommendedName>
</protein>
<sequence length="324" mass="35690">MTQKSYCNNCGSSNTLEDSFCSECGAPLNQGKPTTGEAKTITNRRVNHSKPIKKIIGSICVGLLVVAAGVTAVVIYHNEQTQSQETTAHEKFLSSQASQEKKQISSSLSDYKKLQNLAIDSVDKAFNTKSSADISSAQDVISKLRKSDQAALSQRLKNLTDQISKEDDQTISSSSSSSKTNPQTSSLLSGYSDDQIEFARVTEAIVAYYKYTYQPISISVTKNEANHQVLPFDSSIVIPQESVTLSFSSDNTMAGTTTITYTSNHNGSINFYHEPNHYQDDRYLSDPDWVRQQSQEMLNDMTTIVIPTSFDDKASLIISKIQIN</sequence>
<proteinExistence type="predicted"/>
<accession>A0A0V8CZ02</accession>
<dbReference type="PATRIC" id="fig|1360.105.peg.1069"/>
<dbReference type="Pfam" id="PF13240">
    <property type="entry name" value="Zn_Ribbon_1"/>
    <property type="match status" value="1"/>
</dbReference>
<dbReference type="InterPro" id="IPR026870">
    <property type="entry name" value="Zinc_ribbon_dom"/>
</dbReference>
<name>A0A0V8CZ02_LACLL</name>